<evidence type="ECO:0000313" key="1">
    <source>
        <dbReference type="EMBL" id="GAP63392.1"/>
    </source>
</evidence>
<dbReference type="AlphaFoldDB" id="A0A0M8K9C1"/>
<dbReference type="EMBL" id="BBZA01000138">
    <property type="protein sequence ID" value="GAP63392.1"/>
    <property type="molecule type" value="Genomic_DNA"/>
</dbReference>
<dbReference type="InParanoid" id="A0A0M8K9C1"/>
<evidence type="ECO:0000313" key="2">
    <source>
        <dbReference type="Proteomes" id="UP000037784"/>
    </source>
</evidence>
<dbReference type="Proteomes" id="UP000037784">
    <property type="component" value="Unassembled WGS sequence"/>
</dbReference>
<comment type="caution">
    <text evidence="1">The sequence shown here is derived from an EMBL/GenBank/DDBJ whole genome shotgun (WGS) entry which is preliminary data.</text>
</comment>
<protein>
    <submittedName>
        <fullName evidence="1">Uncharacterized protein</fullName>
    </submittedName>
</protein>
<reference evidence="1 2" key="1">
    <citation type="journal article" date="2015" name="Genome Announc.">
        <title>Draft Genome Sequence of a Heterotrophic Facultative Anaerobic Thermophilic Bacterium, Ardenticatena maritima Strain 110ST.</title>
        <authorList>
            <person name="Kawaichi S."/>
            <person name="Yoshida T."/>
            <person name="Sako Y."/>
            <person name="Nakamura R."/>
        </authorList>
    </citation>
    <scope>NUCLEOTIDE SEQUENCE [LARGE SCALE GENOMIC DNA]</scope>
    <source>
        <strain evidence="1 2">110S</strain>
    </source>
</reference>
<accession>A0A0M8K9C1</accession>
<keyword evidence="2" id="KW-1185">Reference proteome</keyword>
<gene>
    <name evidence="1" type="ORF">ARMA_1814</name>
</gene>
<organism evidence="1 2">
    <name type="scientific">Ardenticatena maritima</name>
    <dbReference type="NCBI Taxonomy" id="872965"/>
    <lineage>
        <taxon>Bacteria</taxon>
        <taxon>Bacillati</taxon>
        <taxon>Chloroflexota</taxon>
        <taxon>Ardenticatenia</taxon>
        <taxon>Ardenticatenales</taxon>
        <taxon>Ardenticatenaceae</taxon>
        <taxon>Ardenticatena</taxon>
    </lineage>
</organism>
<name>A0A0M8K9C1_9CHLR</name>
<proteinExistence type="predicted"/>
<sequence length="52" mass="5728">MPEFWESGTIVEAMCREGKYFWEVRMNGVRDAVSGGVSHIGVLLTPVKNGVS</sequence>
<reference evidence="2" key="2">
    <citation type="submission" date="2015-08" db="EMBL/GenBank/DDBJ databases">
        <title>Draft Genome Sequence of a Heterotrophic Facultative Anaerobic Bacterium Ardenticatena maritima Strain 110S.</title>
        <authorList>
            <person name="Kawaichi S."/>
            <person name="Yoshida T."/>
            <person name="Sako Y."/>
            <person name="Nakamura R."/>
        </authorList>
    </citation>
    <scope>NUCLEOTIDE SEQUENCE [LARGE SCALE GENOMIC DNA]</scope>
    <source>
        <strain evidence="2">110S</strain>
    </source>
</reference>